<dbReference type="InterPro" id="IPR029061">
    <property type="entry name" value="THDP-binding"/>
</dbReference>
<evidence type="ECO:0000259" key="1">
    <source>
        <dbReference type="Pfam" id="PF09364"/>
    </source>
</evidence>
<evidence type="ECO:0000313" key="3">
    <source>
        <dbReference type="Proteomes" id="UP001597045"/>
    </source>
</evidence>
<sequence>MTAQAQHIDARPATDTIQRIDAWWRAANYLSVGQIYLLDNPLLRTPLLPEHVKPRLLGHWGTVPGITLTYAHLNHAIMRDGINAMLVTGPGHGAAGLNAAAWLEGTYSELYPHVTQDEAGMRELFRQFSFPGGVPSHASAHLPGSIHEGGELGYALAHATGAALDNP</sequence>
<dbReference type="PANTHER" id="PTHR31273:SF0">
    <property type="entry name" value="PHOSPHOKETOLASE-RELATED"/>
    <property type="match status" value="1"/>
</dbReference>
<dbReference type="InterPro" id="IPR019790">
    <property type="entry name" value="Xul5P/Fru6P_PKetolase_CS"/>
</dbReference>
<reference evidence="3" key="1">
    <citation type="journal article" date="2019" name="Int. J. Syst. Evol. Microbiol.">
        <title>The Global Catalogue of Microorganisms (GCM) 10K type strain sequencing project: providing services to taxonomists for standard genome sequencing and annotation.</title>
        <authorList>
            <consortium name="The Broad Institute Genomics Platform"/>
            <consortium name="The Broad Institute Genome Sequencing Center for Infectious Disease"/>
            <person name="Wu L."/>
            <person name="Ma J."/>
        </authorList>
    </citation>
    <scope>NUCLEOTIDE SEQUENCE [LARGE SCALE GENOMIC DNA]</scope>
    <source>
        <strain evidence="3">JCM 31486</strain>
    </source>
</reference>
<feature type="domain" description="Xylulose 5-phosphate/Fructose 6-phosphate phosphoketolase N-terminal" evidence="1">
    <location>
        <begin position="15"/>
        <end position="167"/>
    </location>
</feature>
<dbReference type="Pfam" id="PF09364">
    <property type="entry name" value="XFP_N"/>
    <property type="match status" value="1"/>
</dbReference>
<dbReference type="PROSITE" id="PS60002">
    <property type="entry name" value="PHOSPHOKETOLASE_1"/>
    <property type="match status" value="1"/>
</dbReference>
<proteinExistence type="predicted"/>
<organism evidence="2 3">
    <name type="scientific">Kibdelosporangium lantanae</name>
    <dbReference type="NCBI Taxonomy" id="1497396"/>
    <lineage>
        <taxon>Bacteria</taxon>
        <taxon>Bacillati</taxon>
        <taxon>Actinomycetota</taxon>
        <taxon>Actinomycetes</taxon>
        <taxon>Pseudonocardiales</taxon>
        <taxon>Pseudonocardiaceae</taxon>
        <taxon>Kibdelosporangium</taxon>
    </lineage>
</organism>
<dbReference type="InterPro" id="IPR018970">
    <property type="entry name" value="Xul5P/Fru6P_PKetolase_N"/>
</dbReference>
<name>A0ABW3MHE5_9PSEU</name>
<dbReference type="PANTHER" id="PTHR31273">
    <property type="entry name" value="PHOSPHOKETOLASE-RELATED"/>
    <property type="match status" value="1"/>
</dbReference>
<dbReference type="SUPFAM" id="SSF52518">
    <property type="entry name" value="Thiamin diphosphate-binding fold (THDP-binding)"/>
    <property type="match status" value="1"/>
</dbReference>
<gene>
    <name evidence="2" type="ORF">ACFQ1S_32820</name>
</gene>
<dbReference type="Proteomes" id="UP001597045">
    <property type="component" value="Unassembled WGS sequence"/>
</dbReference>
<comment type="caution">
    <text evidence="2">The sequence shown here is derived from an EMBL/GenBank/DDBJ whole genome shotgun (WGS) entry which is preliminary data.</text>
</comment>
<dbReference type="Gene3D" id="3.40.50.970">
    <property type="match status" value="1"/>
</dbReference>
<feature type="non-terminal residue" evidence="2">
    <location>
        <position position="167"/>
    </location>
</feature>
<dbReference type="EMBL" id="JBHTIS010002522">
    <property type="protein sequence ID" value="MFD1049980.1"/>
    <property type="molecule type" value="Genomic_DNA"/>
</dbReference>
<protein>
    <submittedName>
        <fullName evidence="2">Phosphoketolase</fullName>
    </submittedName>
</protein>
<keyword evidence="3" id="KW-1185">Reference proteome</keyword>
<evidence type="ECO:0000313" key="2">
    <source>
        <dbReference type="EMBL" id="MFD1049980.1"/>
    </source>
</evidence>
<dbReference type="InterPro" id="IPR005593">
    <property type="entry name" value="Xul5P/Fru6P_PKetolase"/>
</dbReference>
<accession>A0ABW3MHE5</accession>